<dbReference type="InterPro" id="IPR011613">
    <property type="entry name" value="GH15-like"/>
</dbReference>
<keyword evidence="4" id="KW-1185">Reference proteome</keyword>
<evidence type="ECO:0000313" key="3">
    <source>
        <dbReference type="EMBL" id="MBZ4038500.1"/>
    </source>
</evidence>
<dbReference type="RefSeq" id="WP_223674681.1">
    <property type="nucleotide sequence ID" value="NZ_JAINZW010000001.1"/>
</dbReference>
<evidence type="ECO:0000259" key="2">
    <source>
        <dbReference type="Pfam" id="PF19291"/>
    </source>
</evidence>
<dbReference type="EMBL" id="JAINZW010000001">
    <property type="protein sequence ID" value="MBZ4038500.1"/>
    <property type="molecule type" value="Genomic_DNA"/>
</dbReference>
<dbReference type="InterPro" id="IPR012341">
    <property type="entry name" value="6hp_glycosidase-like_sf"/>
</dbReference>
<sequence length="606" mass="68077">MSARPDNATYAQTLDLGLIGNGSIAALVDGQARIVWGCVPAFDGDPTFCALLSPSQHPGGDYAIELEDLESAEQTYLDNTAVLRTVLRDRHGGAVEVTDFAPRWHQHDRFYRPVMLARRVRPLAGSPRIRVRLRPLADYGAAVPETTWGSNHIRYLVPGFTLRLTSDVPVRLVRDALPFVLDREVHLVLGPDETLTQPVAAFVRHAEEQTIDYWREWVRYLSIPLDWQEAVIRAAITLKLCQYEETGAIVAAITSSIPEAPHTVRNWDYRYCWLRDAAFVVRALNRLGATRSMEDYLRYVFNIAGNAAGAVDGELQPLYGIGFEVELAEDEVPSLAGYRGMGPVRRGNLAWVQKQHDVYGSVVLASTQLFFDRRLAHRGDTSMFRRLEPVGDRAFALYDQPDAGLWEFRGRAEVHTYSSVMCWAACDRLAKIAAHLGLEDRATHWAGRASHMRAHILEHAFDKELGHFVESLDGKRLDASLLLLADLGFVEPHDSRFIATVEAIGRDLRQGDALFRYVAPDDFGTPETSFTICTFWYIDALAAIGREDEAREMFERILARRNPLGLLSEDLEFGDGEAWGNFPQTYSHVGLIIAAMRLSRPWQEAT</sequence>
<feature type="domain" description="GH15-like" evidence="1">
    <location>
        <begin position="228"/>
        <end position="595"/>
    </location>
</feature>
<evidence type="ECO:0000259" key="1">
    <source>
        <dbReference type="Pfam" id="PF00723"/>
    </source>
</evidence>
<reference evidence="3 4" key="1">
    <citation type="submission" date="2021-09" db="EMBL/GenBank/DDBJ databases">
        <title>Lysobacter sp. 13A isolated from the river sediment.</title>
        <authorList>
            <person name="Liu H."/>
            <person name="Li S."/>
            <person name="Mao S."/>
        </authorList>
    </citation>
    <scope>NUCLEOTIDE SEQUENCE [LARGE SCALE GENOMIC DNA]</scope>
    <source>
        <strain evidence="3 4">13A</strain>
    </source>
</reference>
<dbReference type="PANTHER" id="PTHR31616">
    <property type="entry name" value="TREHALASE"/>
    <property type="match status" value="1"/>
</dbReference>
<dbReference type="InterPro" id="IPR045582">
    <property type="entry name" value="Trehalase-like_N"/>
</dbReference>
<evidence type="ECO:0000313" key="4">
    <source>
        <dbReference type="Proteomes" id="UP001430954"/>
    </source>
</evidence>
<name>A0ABS7T3Q7_9GAMM</name>
<accession>A0ABS7T3Q7</accession>
<dbReference type="Pfam" id="PF19291">
    <property type="entry name" value="TREH_N"/>
    <property type="match status" value="1"/>
</dbReference>
<feature type="domain" description="Trehalase-like N-terminal" evidence="2">
    <location>
        <begin position="16"/>
        <end position="143"/>
    </location>
</feature>
<comment type="caution">
    <text evidence="3">The sequence shown here is derived from an EMBL/GenBank/DDBJ whole genome shotgun (WGS) entry which is preliminary data.</text>
</comment>
<gene>
    <name evidence="3" type="ORF">K6753_02970</name>
</gene>
<dbReference type="PANTHER" id="PTHR31616:SF0">
    <property type="entry name" value="GLUCAN 1,4-ALPHA-GLUCOSIDASE"/>
    <property type="match status" value="1"/>
</dbReference>
<organism evidence="3 4">
    <name type="scientific">Novilysobacter selenitireducens</name>
    <dbReference type="NCBI Taxonomy" id="2872639"/>
    <lineage>
        <taxon>Bacteria</taxon>
        <taxon>Pseudomonadati</taxon>
        <taxon>Pseudomonadota</taxon>
        <taxon>Gammaproteobacteria</taxon>
        <taxon>Lysobacterales</taxon>
        <taxon>Lysobacteraceae</taxon>
        <taxon>Novilysobacter</taxon>
    </lineage>
</organism>
<dbReference type="InterPro" id="IPR008928">
    <property type="entry name" value="6-hairpin_glycosidase_sf"/>
</dbReference>
<proteinExistence type="predicted"/>
<dbReference type="Pfam" id="PF00723">
    <property type="entry name" value="Glyco_hydro_15"/>
    <property type="match status" value="1"/>
</dbReference>
<dbReference type="SUPFAM" id="SSF48208">
    <property type="entry name" value="Six-hairpin glycosidases"/>
    <property type="match status" value="1"/>
</dbReference>
<dbReference type="Gene3D" id="1.50.10.10">
    <property type="match status" value="1"/>
</dbReference>
<dbReference type="Proteomes" id="UP001430954">
    <property type="component" value="Unassembled WGS sequence"/>
</dbReference>
<protein>
    <submittedName>
        <fullName evidence="3">DUF5911 domain-containing protein</fullName>
    </submittedName>
</protein>